<gene>
    <name evidence="1" type="ORF">DCW48_09700</name>
</gene>
<reference evidence="1 2" key="1">
    <citation type="journal article" date="2018" name="Nat. Biotechnol.">
        <title>A standardized bacterial taxonomy based on genome phylogeny substantially revises the tree of life.</title>
        <authorList>
            <person name="Parks D.H."/>
            <person name="Chuvochina M."/>
            <person name="Waite D.W."/>
            <person name="Rinke C."/>
            <person name="Skarshewski A."/>
            <person name="Chaumeil P.A."/>
            <person name="Hugenholtz P."/>
        </authorList>
    </citation>
    <scope>NUCLEOTIDE SEQUENCE [LARGE SCALE GENOMIC DNA]</scope>
    <source>
        <strain evidence="1">UBA9958</strain>
    </source>
</reference>
<protein>
    <recommendedName>
        <fullName evidence="3">Uracil-DNA glycosylase</fullName>
    </recommendedName>
</protein>
<sequence>MINDSNQLNSKLCLRCTHYFITYEPNFPYGCRALSFKSKRIPCNEVFEASGSNCLMFMKRPLTQ</sequence>
<accession>A0A351RCK5</accession>
<dbReference type="AlphaFoldDB" id="A0A351RCK5"/>
<evidence type="ECO:0000313" key="1">
    <source>
        <dbReference type="EMBL" id="HBA09776.1"/>
    </source>
</evidence>
<proteinExistence type="predicted"/>
<comment type="caution">
    <text evidence="1">The sequence shown here is derived from an EMBL/GenBank/DDBJ whole genome shotgun (WGS) entry which is preliminary data.</text>
</comment>
<name>A0A351RCK5_9PROT</name>
<evidence type="ECO:0008006" key="3">
    <source>
        <dbReference type="Google" id="ProtNLM"/>
    </source>
</evidence>
<dbReference type="EMBL" id="DNAA01000229">
    <property type="protein sequence ID" value="HBA09776.1"/>
    <property type="molecule type" value="Genomic_DNA"/>
</dbReference>
<evidence type="ECO:0000313" key="2">
    <source>
        <dbReference type="Proteomes" id="UP000264313"/>
    </source>
</evidence>
<organism evidence="1 2">
    <name type="scientific">Methylotenera mobilis</name>
    <dbReference type="NCBI Taxonomy" id="359408"/>
    <lineage>
        <taxon>Bacteria</taxon>
        <taxon>Pseudomonadati</taxon>
        <taxon>Pseudomonadota</taxon>
        <taxon>Betaproteobacteria</taxon>
        <taxon>Nitrosomonadales</taxon>
        <taxon>Methylophilaceae</taxon>
        <taxon>Methylotenera</taxon>
    </lineage>
</organism>
<dbReference type="Proteomes" id="UP000264313">
    <property type="component" value="Unassembled WGS sequence"/>
</dbReference>